<evidence type="ECO:0000313" key="2">
    <source>
        <dbReference type="EMBL" id="SOC43982.1"/>
    </source>
</evidence>
<dbReference type="InterPro" id="IPR036010">
    <property type="entry name" value="2Fe-2S_ferredoxin-like_sf"/>
</dbReference>
<evidence type="ECO:0000313" key="3">
    <source>
        <dbReference type="Proteomes" id="UP000219252"/>
    </source>
</evidence>
<accession>A0A285UQ69</accession>
<dbReference type="GO" id="GO:0051536">
    <property type="term" value="F:iron-sulfur cluster binding"/>
    <property type="evidence" value="ECO:0007669"/>
    <property type="project" value="InterPro"/>
</dbReference>
<dbReference type="Proteomes" id="UP000219252">
    <property type="component" value="Unassembled WGS sequence"/>
</dbReference>
<name>A0A285UQ69_9BACL</name>
<dbReference type="SUPFAM" id="SSF54292">
    <property type="entry name" value="2Fe-2S ferredoxin-like"/>
    <property type="match status" value="1"/>
</dbReference>
<protein>
    <submittedName>
        <fullName evidence="2">2Fe-2S iron-sulfur cluster protein</fullName>
    </submittedName>
</protein>
<sequence length="101" mass="11134">MKRKEIPYKDLKSDKVSFIFNDITVTGVRGQPIAVALMSNGIYTIRHCEVTGEPRGIYCGIGHCYECRATVNGIPSKRTCLTLIEEGMIVSSDTDISYGAE</sequence>
<organism evidence="2 3">
    <name type="scientific">Ureibacillus acetophenoni</name>
    <dbReference type="NCBI Taxonomy" id="614649"/>
    <lineage>
        <taxon>Bacteria</taxon>
        <taxon>Bacillati</taxon>
        <taxon>Bacillota</taxon>
        <taxon>Bacilli</taxon>
        <taxon>Bacillales</taxon>
        <taxon>Caryophanaceae</taxon>
        <taxon>Ureibacillus</taxon>
    </lineage>
</organism>
<dbReference type="Gene3D" id="3.10.20.440">
    <property type="entry name" value="2Fe-2S iron-sulphur cluster binding domain, sarcosine oxidase, alpha subunit, N-terminal domain"/>
    <property type="match status" value="1"/>
</dbReference>
<keyword evidence="1" id="KW-0560">Oxidoreductase</keyword>
<gene>
    <name evidence="2" type="ORF">SAMN05877842_11840</name>
</gene>
<keyword evidence="3" id="KW-1185">Reference proteome</keyword>
<dbReference type="Pfam" id="PF13510">
    <property type="entry name" value="Fer2_4"/>
    <property type="match status" value="1"/>
</dbReference>
<dbReference type="EMBL" id="OBQC01000018">
    <property type="protein sequence ID" value="SOC43982.1"/>
    <property type="molecule type" value="Genomic_DNA"/>
</dbReference>
<reference evidence="3" key="1">
    <citation type="submission" date="2017-08" db="EMBL/GenBank/DDBJ databases">
        <authorList>
            <person name="Varghese N."/>
            <person name="Submissions S."/>
        </authorList>
    </citation>
    <scope>NUCLEOTIDE SEQUENCE [LARGE SCALE GENOMIC DNA]</scope>
    <source>
        <strain evidence="3">JC23</strain>
    </source>
</reference>
<dbReference type="OrthoDB" id="573392at2"/>
<dbReference type="GO" id="GO:0016491">
    <property type="term" value="F:oxidoreductase activity"/>
    <property type="evidence" value="ECO:0007669"/>
    <property type="project" value="UniProtKB-KW"/>
</dbReference>
<proteinExistence type="predicted"/>
<dbReference type="InterPro" id="IPR042204">
    <property type="entry name" value="2Fe-2S-bd_N"/>
</dbReference>
<dbReference type="AlphaFoldDB" id="A0A285UQ69"/>
<evidence type="ECO:0000256" key="1">
    <source>
        <dbReference type="ARBA" id="ARBA00023002"/>
    </source>
</evidence>
<dbReference type="RefSeq" id="WP_097150977.1">
    <property type="nucleotide sequence ID" value="NZ_OBQC01000018.1"/>
</dbReference>